<reference evidence="1 2" key="1">
    <citation type="journal article" date="2022" name="Plant J.">
        <title>Chromosome-level genome of Camellia lanceoleosa provides a valuable resource for understanding genome evolution and self-incompatibility.</title>
        <authorList>
            <person name="Gong W."/>
            <person name="Xiao S."/>
            <person name="Wang L."/>
            <person name="Liao Z."/>
            <person name="Chang Y."/>
            <person name="Mo W."/>
            <person name="Hu G."/>
            <person name="Li W."/>
            <person name="Zhao G."/>
            <person name="Zhu H."/>
            <person name="Hu X."/>
            <person name="Ji K."/>
            <person name="Xiang X."/>
            <person name="Song Q."/>
            <person name="Yuan D."/>
            <person name="Jin S."/>
            <person name="Zhang L."/>
        </authorList>
    </citation>
    <scope>NUCLEOTIDE SEQUENCE [LARGE SCALE GENOMIC DNA]</scope>
    <source>
        <strain evidence="1">SQ_2022a</strain>
    </source>
</reference>
<sequence>MGKGMKEIVVLYVLCTSIVPGMKTGRRKKTTTDPIASPSGTSAHVIVTPQSLSDETQPSDDTQTFVEETQAHSVGKSTSTRVRGPTVRK</sequence>
<evidence type="ECO:0000313" key="2">
    <source>
        <dbReference type="Proteomes" id="UP001060215"/>
    </source>
</evidence>
<keyword evidence="2" id="KW-1185">Reference proteome</keyword>
<dbReference type="EMBL" id="CM045763">
    <property type="protein sequence ID" value="KAI8023768.1"/>
    <property type="molecule type" value="Genomic_DNA"/>
</dbReference>
<gene>
    <name evidence="1" type="ORF">LOK49_LG03G02766</name>
</gene>
<accession>A0ACC0IEP0</accession>
<organism evidence="1 2">
    <name type="scientific">Camellia lanceoleosa</name>
    <dbReference type="NCBI Taxonomy" id="1840588"/>
    <lineage>
        <taxon>Eukaryota</taxon>
        <taxon>Viridiplantae</taxon>
        <taxon>Streptophyta</taxon>
        <taxon>Embryophyta</taxon>
        <taxon>Tracheophyta</taxon>
        <taxon>Spermatophyta</taxon>
        <taxon>Magnoliopsida</taxon>
        <taxon>eudicotyledons</taxon>
        <taxon>Gunneridae</taxon>
        <taxon>Pentapetalae</taxon>
        <taxon>asterids</taxon>
        <taxon>Ericales</taxon>
        <taxon>Theaceae</taxon>
        <taxon>Camellia</taxon>
    </lineage>
</organism>
<dbReference type="Proteomes" id="UP001060215">
    <property type="component" value="Chromosome 6"/>
</dbReference>
<comment type="caution">
    <text evidence="1">The sequence shown here is derived from an EMBL/GenBank/DDBJ whole genome shotgun (WGS) entry which is preliminary data.</text>
</comment>
<name>A0ACC0IEP0_9ERIC</name>
<proteinExistence type="predicted"/>
<protein>
    <submittedName>
        <fullName evidence="1">Uncharacterized protein</fullName>
    </submittedName>
</protein>
<evidence type="ECO:0000313" key="1">
    <source>
        <dbReference type="EMBL" id="KAI8023768.1"/>
    </source>
</evidence>